<organismHost>
    <name type="scientific">Homo sapiens</name>
    <name type="common">Human</name>
    <dbReference type="NCBI Taxonomy" id="9606"/>
</organismHost>
<name>A0A481TX78_HHV2</name>
<proteinExistence type="predicted"/>
<sequence length="59" mass="6631">MRRGRAYLQEARARCSRINCVISVQSFIFTSRRYVPAVSKAGACIRNPRLSSLTALKLS</sequence>
<protein>
    <submittedName>
        <fullName evidence="2">Uncharacterized protein</fullName>
    </submittedName>
</protein>
<reference evidence="2" key="1">
    <citation type="submission" date="2018-08" db="EMBL/GenBank/DDBJ databases">
        <title>HSV2 whole genome sequences from clinical isolates.</title>
        <authorList>
            <person name="Roychoudhury P."/>
            <person name="Greninger A.L."/>
            <person name="Jerome K.R."/>
            <person name="Johnston C."/>
            <person name="Wald A."/>
            <person name="Xie H."/>
        </authorList>
    </citation>
    <scope>NUCLEOTIDE SEQUENCE</scope>
    <source>
        <strain evidence="2">2000-3429</strain>
        <strain evidence="1">2008-483</strain>
    </source>
</reference>
<accession>A0A481TX78</accession>
<evidence type="ECO:0000313" key="2">
    <source>
        <dbReference type="EMBL" id="QBH85397.1"/>
    </source>
</evidence>
<evidence type="ECO:0000313" key="1">
    <source>
        <dbReference type="EMBL" id="QBH85239.1"/>
    </source>
</evidence>
<dbReference type="EMBL" id="MH790661">
    <property type="protein sequence ID" value="QBH85397.1"/>
    <property type="molecule type" value="Genomic_DNA"/>
</dbReference>
<dbReference type="EMBL" id="MH790660">
    <property type="protein sequence ID" value="QBH85239.1"/>
    <property type="molecule type" value="Genomic_DNA"/>
</dbReference>
<organism evidence="2">
    <name type="scientific">Human herpesvirus 2</name>
    <name type="common">HHV-2</name>
    <name type="synonym">Human herpes simplex virus 2</name>
    <dbReference type="NCBI Taxonomy" id="10310"/>
    <lineage>
        <taxon>Viruses</taxon>
        <taxon>Duplodnaviria</taxon>
        <taxon>Heunggongvirae</taxon>
        <taxon>Peploviricota</taxon>
        <taxon>Herviviricetes</taxon>
        <taxon>Herpesvirales</taxon>
        <taxon>Orthoherpesviridae</taxon>
        <taxon>Alphaherpesvirinae</taxon>
        <taxon>Simplexvirus</taxon>
        <taxon>Simplexvirus humanalpha2</taxon>
    </lineage>
</organism>